<evidence type="ECO:0000256" key="3">
    <source>
        <dbReference type="ARBA" id="ARBA00022448"/>
    </source>
</evidence>
<feature type="transmembrane region" description="Helical" evidence="9">
    <location>
        <begin position="355"/>
        <end position="375"/>
    </location>
</feature>
<feature type="transmembrane region" description="Helical" evidence="9">
    <location>
        <begin position="130"/>
        <end position="149"/>
    </location>
</feature>
<dbReference type="Proteomes" id="UP000663131">
    <property type="component" value="Chromosome 8"/>
</dbReference>
<feature type="transmembrane region" description="Helical" evidence="9">
    <location>
        <begin position="381"/>
        <end position="399"/>
    </location>
</feature>
<evidence type="ECO:0000256" key="8">
    <source>
        <dbReference type="SAM" id="MobiDB-lite"/>
    </source>
</evidence>
<gene>
    <name evidence="11" type="ORF">BRETT_000922</name>
</gene>
<feature type="transmembrane region" description="Helical" evidence="9">
    <location>
        <begin position="411"/>
        <end position="431"/>
    </location>
</feature>
<evidence type="ECO:0000256" key="7">
    <source>
        <dbReference type="ARBA" id="ARBA00023136"/>
    </source>
</evidence>
<comment type="subcellular location">
    <subcellularLocation>
        <location evidence="1">Cell membrane</location>
        <topology evidence="1">Multi-pass membrane protein</topology>
    </subcellularLocation>
</comment>
<evidence type="ECO:0000256" key="2">
    <source>
        <dbReference type="ARBA" id="ARBA00010992"/>
    </source>
</evidence>
<dbReference type="SUPFAM" id="SSF103473">
    <property type="entry name" value="MFS general substrate transporter"/>
    <property type="match status" value="1"/>
</dbReference>
<reference evidence="11" key="2">
    <citation type="journal article" name="BMC Genomics">
        <title>New genome assemblies reveal patterns of domestication and adaptation across Brettanomyces (Dekkera) species.</title>
        <authorList>
            <person name="Roach M.J."/>
            <person name="Borneman A.R."/>
        </authorList>
    </citation>
    <scope>NUCLEOTIDE SEQUENCE</scope>
    <source>
        <strain evidence="11">UCD 2041</strain>
    </source>
</reference>
<dbReference type="PANTHER" id="PTHR23508">
    <property type="entry name" value="CARBOXYLIC ACID TRANSPORTER PROTEIN HOMOLOG"/>
    <property type="match status" value="1"/>
</dbReference>
<evidence type="ECO:0000313" key="11">
    <source>
        <dbReference type="EMBL" id="QOU21201.1"/>
    </source>
</evidence>
<dbReference type="Pfam" id="PF00083">
    <property type="entry name" value="Sugar_tr"/>
    <property type="match status" value="2"/>
</dbReference>
<evidence type="ECO:0000256" key="9">
    <source>
        <dbReference type="SAM" id="Phobius"/>
    </source>
</evidence>
<evidence type="ECO:0000256" key="1">
    <source>
        <dbReference type="ARBA" id="ARBA00004651"/>
    </source>
</evidence>
<feature type="domain" description="Major facilitator superfamily (MFS) profile" evidence="10">
    <location>
        <begin position="59"/>
        <end position="470"/>
    </location>
</feature>
<dbReference type="GeneID" id="64572847"/>
<reference evidence="11" key="1">
    <citation type="submission" date="2020-10" db="EMBL/GenBank/DDBJ databases">
        <authorList>
            <person name="Palmer J.M."/>
        </authorList>
    </citation>
    <scope>NUCLEOTIDE SEQUENCE</scope>
    <source>
        <strain evidence="11">UCD 2041</strain>
    </source>
</reference>
<protein>
    <recommendedName>
        <fullName evidence="10">Major facilitator superfamily (MFS) profile domain-containing protein</fullName>
    </recommendedName>
</protein>
<feature type="transmembrane region" description="Helical" evidence="9">
    <location>
        <begin position="241"/>
        <end position="260"/>
    </location>
</feature>
<evidence type="ECO:0000259" key="10">
    <source>
        <dbReference type="PROSITE" id="PS50850"/>
    </source>
</evidence>
<dbReference type="GO" id="GO:0005886">
    <property type="term" value="C:plasma membrane"/>
    <property type="evidence" value="ECO:0007669"/>
    <property type="project" value="UniProtKB-SubCell"/>
</dbReference>
<dbReference type="EMBL" id="CP063136">
    <property type="protein sequence ID" value="QOU21201.1"/>
    <property type="molecule type" value="Genomic_DNA"/>
</dbReference>
<organism evidence="11 12">
    <name type="scientific">Dekkera bruxellensis</name>
    <name type="common">Brettanomyces custersii</name>
    <dbReference type="NCBI Taxonomy" id="5007"/>
    <lineage>
        <taxon>Eukaryota</taxon>
        <taxon>Fungi</taxon>
        <taxon>Dikarya</taxon>
        <taxon>Ascomycota</taxon>
        <taxon>Saccharomycotina</taxon>
        <taxon>Pichiomycetes</taxon>
        <taxon>Pichiales</taxon>
        <taxon>Pichiaceae</taxon>
        <taxon>Brettanomyces</taxon>
    </lineage>
</organism>
<feature type="region of interest" description="Disordered" evidence="8">
    <location>
        <begin position="504"/>
        <end position="526"/>
    </location>
</feature>
<dbReference type="PANTHER" id="PTHR23508:SF10">
    <property type="entry name" value="CARBOXYLIC ACID TRANSPORTER PROTEIN HOMOLOG"/>
    <property type="match status" value="1"/>
</dbReference>
<accession>A0A871RFD0</accession>
<dbReference type="RefSeq" id="XP_041137694.1">
    <property type="nucleotide sequence ID" value="XM_041279480.1"/>
</dbReference>
<dbReference type="AlphaFoldDB" id="A0A871RFD0"/>
<evidence type="ECO:0000313" key="12">
    <source>
        <dbReference type="Proteomes" id="UP000663131"/>
    </source>
</evidence>
<keyword evidence="3" id="KW-0813">Transport</keyword>
<dbReference type="InterPro" id="IPR020846">
    <property type="entry name" value="MFS_dom"/>
</dbReference>
<dbReference type="FunFam" id="1.20.1250.20:FF:000140">
    <property type="entry name" value="Putative MFS phospholipid transporter"/>
    <property type="match status" value="1"/>
</dbReference>
<feature type="transmembrane region" description="Helical" evidence="9">
    <location>
        <begin position="327"/>
        <end position="348"/>
    </location>
</feature>
<comment type="similarity">
    <text evidence="2">Belongs to the major facilitator superfamily. Sugar transporter (TC 2.A.1.1) family.</text>
</comment>
<keyword evidence="4 9" id="KW-0812">Transmembrane</keyword>
<dbReference type="PROSITE" id="PS50850">
    <property type="entry name" value="MFS"/>
    <property type="match status" value="1"/>
</dbReference>
<dbReference type="OrthoDB" id="2261376at2759"/>
<proteinExistence type="inferred from homology"/>
<keyword evidence="7 9" id="KW-0472">Membrane</keyword>
<sequence>MGLKDLPRIIRKEVTWGKSQQEIIGSDSEDGLTITLQDGREAFVHQDTIAPSGQKSYWPIFTAGAGLFSDGYVNNSASSISACLKLIYGTQYTESHAIQNVSSIVFAGTVVGMLAFGVFSDYISRKTGMLVSSAGLILFSILAAGSWGAGTQGCKGCNAGGLFACLTAFRFFLGIFIGAEYPTGSAACAEASALLPAGRRNRYFAWFTNFMIDSGFVISSFVTMVMLWICGPNHLQPVWRVTIGLGAIPPFSLFIMRLKFHEGQQFKKLNFKHINVPWMLCLKYFGFRLALVSIIWFIYDFSAYAFGIYSTTILTTIVPGDDLYKAFGWNVVFNLFYIPGAFIGAAVADYIGPRLTLVIGLICQAVVGYAMAANYETLSKHIAGFVVVMFGPGDNIGLLSSKSCATPVRGVYYGIAAAIGKVGAFSGTYAFPSFQAHYPGIKGYQVPFWLASSLAIFAAILALFFLPPVDQEAMQREDLKFLQYLSAHGFDVTQLGEGTFSESFKSKEETVHIEQNSKKEDNSSSI</sequence>
<dbReference type="Gene3D" id="1.20.1250.20">
    <property type="entry name" value="MFS general substrate transporter like domains"/>
    <property type="match status" value="1"/>
</dbReference>
<feature type="transmembrane region" description="Helical" evidence="9">
    <location>
        <begin position="446"/>
        <end position="466"/>
    </location>
</feature>
<dbReference type="GO" id="GO:0001406">
    <property type="term" value="F:glycerophosphodiester transmembrane transporter activity"/>
    <property type="evidence" value="ECO:0007669"/>
    <property type="project" value="UniProtKB-ARBA"/>
</dbReference>
<evidence type="ECO:0000256" key="5">
    <source>
        <dbReference type="ARBA" id="ARBA00022989"/>
    </source>
</evidence>
<dbReference type="GO" id="GO:0046943">
    <property type="term" value="F:carboxylic acid transmembrane transporter activity"/>
    <property type="evidence" value="ECO:0007669"/>
    <property type="project" value="TreeGrafter"/>
</dbReference>
<dbReference type="InterPro" id="IPR005828">
    <property type="entry name" value="MFS_sugar_transport-like"/>
</dbReference>
<dbReference type="InterPro" id="IPR036259">
    <property type="entry name" value="MFS_trans_sf"/>
</dbReference>
<feature type="transmembrane region" description="Helical" evidence="9">
    <location>
        <begin position="161"/>
        <end position="182"/>
    </location>
</feature>
<dbReference type="KEGG" id="bbrx:BRETT_000922"/>
<evidence type="ECO:0000256" key="4">
    <source>
        <dbReference type="ARBA" id="ARBA00022692"/>
    </source>
</evidence>
<evidence type="ECO:0000256" key="6">
    <source>
        <dbReference type="ARBA" id="ARBA00023026"/>
    </source>
</evidence>
<feature type="transmembrane region" description="Helical" evidence="9">
    <location>
        <begin position="104"/>
        <end position="123"/>
    </location>
</feature>
<feature type="transmembrane region" description="Helical" evidence="9">
    <location>
        <begin position="203"/>
        <end position="229"/>
    </location>
</feature>
<keyword evidence="6" id="KW-0843">Virulence</keyword>
<keyword evidence="5 9" id="KW-1133">Transmembrane helix</keyword>
<name>A0A871RFD0_DEKBR</name>